<keyword evidence="2 5" id="KW-0645">Protease</keyword>
<dbReference type="InterPro" id="IPR015500">
    <property type="entry name" value="Peptidase_S8_subtilisin-rel"/>
</dbReference>
<evidence type="ECO:0000256" key="5">
    <source>
        <dbReference type="PROSITE-ProRule" id="PRU01240"/>
    </source>
</evidence>
<feature type="active site" description="Charge relay system" evidence="5">
    <location>
        <position position="60"/>
    </location>
</feature>
<feature type="active site" description="Charge relay system" evidence="5">
    <location>
        <position position="87"/>
    </location>
</feature>
<dbReference type="CDD" id="cd00306">
    <property type="entry name" value="Peptidases_S8_S53"/>
    <property type="match status" value="1"/>
</dbReference>
<feature type="active site" description="Charge relay system" evidence="5">
    <location>
        <position position="242"/>
    </location>
</feature>
<evidence type="ECO:0000256" key="1">
    <source>
        <dbReference type="ARBA" id="ARBA00011073"/>
    </source>
</evidence>
<evidence type="ECO:0000256" key="3">
    <source>
        <dbReference type="ARBA" id="ARBA00022801"/>
    </source>
</evidence>
<evidence type="ECO:0000256" key="4">
    <source>
        <dbReference type="ARBA" id="ARBA00022825"/>
    </source>
</evidence>
<dbReference type="PROSITE" id="PS00138">
    <property type="entry name" value="SUBTILASE_SER"/>
    <property type="match status" value="1"/>
</dbReference>
<gene>
    <name evidence="7" type="ORF">JFL43_04455</name>
</gene>
<evidence type="ECO:0000256" key="2">
    <source>
        <dbReference type="ARBA" id="ARBA00022670"/>
    </source>
</evidence>
<protein>
    <submittedName>
        <fullName evidence="7">S8/S53 family peptidase</fullName>
    </submittedName>
</protein>
<dbReference type="PANTHER" id="PTHR43806">
    <property type="entry name" value="PEPTIDASE S8"/>
    <property type="match status" value="1"/>
</dbReference>
<sequence>MRIILLYLFIFLTALFFLINIDETNTGNSLFNNQAYELMNIENVDTSLIMKENIKIGVVDVGITNNHPNIKSIPLNKTFSDSEDVKHGDIVSGIIAAHAGGNNNFTGILPGVTIYTYNLSSDDLSTQALTQALEVMNNEKLDVVNISLATPYDDVALYNMVQQMITQGTVVISSSGNYPKNTDYFLSSYNIPGLILVGALGKNNDLLNETTYNTSIDVWAIGENVFSLGSATGSVEAYSGTSLAAPIVTALVVLMKVKCTNKELSPVEIERMIVSSATPFMTKWQSKDVNARILDYKDTLLSCGGKS</sequence>
<accession>A0ABS1H3X9</accession>
<keyword evidence="3 5" id="KW-0378">Hydrolase</keyword>
<evidence type="ECO:0000313" key="7">
    <source>
        <dbReference type="EMBL" id="MBK3494120.1"/>
    </source>
</evidence>
<dbReference type="Gene3D" id="3.40.50.200">
    <property type="entry name" value="Peptidase S8/S53 domain"/>
    <property type="match status" value="1"/>
</dbReference>
<reference evidence="7 8" key="1">
    <citation type="submission" date="2020-12" db="EMBL/GenBank/DDBJ databases">
        <title>YIM B01967 draft genome.</title>
        <authorList>
            <person name="Yan X."/>
        </authorList>
    </citation>
    <scope>NUCLEOTIDE SEQUENCE [LARGE SCALE GENOMIC DNA]</scope>
    <source>
        <strain evidence="7 8">YIM B01967</strain>
    </source>
</reference>
<dbReference type="InterPro" id="IPR000209">
    <property type="entry name" value="Peptidase_S8/S53_dom"/>
</dbReference>
<comment type="caution">
    <text evidence="7">The sequence shown here is derived from an EMBL/GenBank/DDBJ whole genome shotgun (WGS) entry which is preliminary data.</text>
</comment>
<dbReference type="InterPro" id="IPR050131">
    <property type="entry name" value="Peptidase_S8_subtilisin-like"/>
</dbReference>
<evidence type="ECO:0000259" key="6">
    <source>
        <dbReference type="Pfam" id="PF00082"/>
    </source>
</evidence>
<organism evidence="7 8">
    <name type="scientific">Viridibacillus soli</name>
    <dbReference type="NCBI Taxonomy" id="2798301"/>
    <lineage>
        <taxon>Bacteria</taxon>
        <taxon>Bacillati</taxon>
        <taxon>Bacillota</taxon>
        <taxon>Bacilli</taxon>
        <taxon>Bacillales</taxon>
        <taxon>Caryophanaceae</taxon>
        <taxon>Viridibacillus</taxon>
    </lineage>
</organism>
<dbReference type="InterPro" id="IPR036852">
    <property type="entry name" value="Peptidase_S8/S53_dom_sf"/>
</dbReference>
<name>A0ABS1H3X9_9BACL</name>
<proteinExistence type="inferred from homology"/>
<dbReference type="RefSeq" id="WP_200748105.1">
    <property type="nucleotide sequence ID" value="NZ_JAEOAH010000004.1"/>
</dbReference>
<dbReference type="PROSITE" id="PS51892">
    <property type="entry name" value="SUBTILASE"/>
    <property type="match status" value="1"/>
</dbReference>
<dbReference type="PRINTS" id="PR00723">
    <property type="entry name" value="SUBTILISIN"/>
</dbReference>
<dbReference type="Pfam" id="PF00082">
    <property type="entry name" value="Peptidase_S8"/>
    <property type="match status" value="1"/>
</dbReference>
<feature type="domain" description="Peptidase S8/S53" evidence="6">
    <location>
        <begin position="52"/>
        <end position="278"/>
    </location>
</feature>
<dbReference type="InterPro" id="IPR023828">
    <property type="entry name" value="Peptidase_S8_Ser-AS"/>
</dbReference>
<dbReference type="PANTHER" id="PTHR43806:SF11">
    <property type="entry name" value="CEREVISIN-RELATED"/>
    <property type="match status" value="1"/>
</dbReference>
<comment type="similarity">
    <text evidence="1 5">Belongs to the peptidase S8 family.</text>
</comment>
<dbReference type="EMBL" id="JAEOAH010000004">
    <property type="protein sequence ID" value="MBK3494120.1"/>
    <property type="molecule type" value="Genomic_DNA"/>
</dbReference>
<keyword evidence="8" id="KW-1185">Reference proteome</keyword>
<dbReference type="SUPFAM" id="SSF52743">
    <property type="entry name" value="Subtilisin-like"/>
    <property type="match status" value="1"/>
</dbReference>
<keyword evidence="4 5" id="KW-0720">Serine protease</keyword>
<dbReference type="Proteomes" id="UP000618943">
    <property type="component" value="Unassembled WGS sequence"/>
</dbReference>
<evidence type="ECO:0000313" key="8">
    <source>
        <dbReference type="Proteomes" id="UP000618943"/>
    </source>
</evidence>